<evidence type="ECO:0000313" key="3">
    <source>
        <dbReference type="EMBL" id="OXA50297.1"/>
    </source>
</evidence>
<feature type="region of interest" description="Disordered" evidence="1">
    <location>
        <begin position="709"/>
        <end position="737"/>
    </location>
</feature>
<keyword evidence="2" id="KW-0732">Signal</keyword>
<reference evidence="3 4" key="1">
    <citation type="submission" date="2015-12" db="EMBL/GenBank/DDBJ databases">
        <title>The genome of Folsomia candida.</title>
        <authorList>
            <person name="Faddeeva A."/>
            <person name="Derks M.F."/>
            <person name="Anvar Y."/>
            <person name="Smit S."/>
            <person name="Van Straalen N."/>
            <person name="Roelofs D."/>
        </authorList>
    </citation>
    <scope>NUCLEOTIDE SEQUENCE [LARGE SCALE GENOMIC DNA]</scope>
    <source>
        <strain evidence="3 4">VU population</strain>
        <tissue evidence="3">Whole body</tissue>
    </source>
</reference>
<keyword evidence="4" id="KW-1185">Reference proteome</keyword>
<feature type="compositionally biased region" description="Polar residues" evidence="1">
    <location>
        <begin position="182"/>
        <end position="202"/>
    </location>
</feature>
<dbReference type="OrthoDB" id="10267578at2759"/>
<accession>A0A226DZZ9</accession>
<feature type="region of interest" description="Disordered" evidence="1">
    <location>
        <begin position="182"/>
        <end position="205"/>
    </location>
</feature>
<evidence type="ECO:0000256" key="2">
    <source>
        <dbReference type="SAM" id="SignalP"/>
    </source>
</evidence>
<name>A0A226DZZ9_FOLCA</name>
<evidence type="ECO:0000313" key="4">
    <source>
        <dbReference type="Proteomes" id="UP000198287"/>
    </source>
</evidence>
<comment type="caution">
    <text evidence="3">The sequence shown here is derived from an EMBL/GenBank/DDBJ whole genome shotgun (WGS) entry which is preliminary data.</text>
</comment>
<dbReference type="Proteomes" id="UP000198287">
    <property type="component" value="Unassembled WGS sequence"/>
</dbReference>
<feature type="chain" id="PRO_5012578756" evidence="2">
    <location>
        <begin position="26"/>
        <end position="737"/>
    </location>
</feature>
<sequence length="737" mass="82254">MHFLGQSLALSLILAISTLSRMGESVCSDHPRLFLHQKTSVRELLESDSFVTLTDISREFLTCRGSQNVDWIYEGNGEPSKIQESSSIQIKTDHENDTSYCMTSRISIYPKQSDTDLAKHTGKAKRSSFSAKQEDNYSSTWSGKCDRFIISDPLRYIKSFREFVSLPKTDWVPKLQLISTSTSGSHSALDSASMNRTGSGENSTEEEQVIFDPRFGFRVSLTSPQQNLSSFYGDYKCVAKIAPGSMGKTNENGNEDFVIFGMVPPSTFRAFPPESTVFTSNILNLTCQSSEDSVILKQVKVRPLSPGYDDAYNMYDEEDETDVNSNSVEDIDETLERTENKLHVANYLDLNPVPGTFGEFQCLAEKDKRVLHSWRYRVLGKKEDKLSGIKFNKLEGSFSCRSKSGLPGRLSFVSCRTPSECRINEICLQKSDGCRGYSNATKALCHRGNNFCGKIFYKGGSGLIRCIGDGIDQIRGFTDEANDLRLRMGFHKLKASETVLLSLNPLPEELPGRQSLDLVEGEEVNLSLNLGYYYFLQPVQWAVKFSNGSTLHIAPEKEDLHKTKLHRTIHARIRLPVVTPSENFTSSIVGINALIPLRSSVLPSWKTITLLTTVKPVPSNESASDVPQEGESQDLIILGQEEIDGEGRTDIQFDTEIQETTQKIMEDVVETIDQSLQNDDHTITTNNNKSPEGESSLMTVAVKDDVMTVGVTDPSFPGNSQEDFRSGDSVTTEREHW</sequence>
<feature type="region of interest" description="Disordered" evidence="1">
    <location>
        <begin position="676"/>
        <end position="695"/>
    </location>
</feature>
<feature type="signal peptide" evidence="2">
    <location>
        <begin position="1"/>
        <end position="25"/>
    </location>
</feature>
<dbReference type="EMBL" id="LNIX01000009">
    <property type="protein sequence ID" value="OXA50297.1"/>
    <property type="molecule type" value="Genomic_DNA"/>
</dbReference>
<proteinExistence type="predicted"/>
<protein>
    <submittedName>
        <fullName evidence="3">Uncharacterized protein</fullName>
    </submittedName>
</protein>
<feature type="compositionally biased region" description="Basic and acidic residues" evidence="1">
    <location>
        <begin position="722"/>
        <end position="737"/>
    </location>
</feature>
<evidence type="ECO:0000256" key="1">
    <source>
        <dbReference type="SAM" id="MobiDB-lite"/>
    </source>
</evidence>
<organism evidence="3 4">
    <name type="scientific">Folsomia candida</name>
    <name type="common">Springtail</name>
    <dbReference type="NCBI Taxonomy" id="158441"/>
    <lineage>
        <taxon>Eukaryota</taxon>
        <taxon>Metazoa</taxon>
        <taxon>Ecdysozoa</taxon>
        <taxon>Arthropoda</taxon>
        <taxon>Hexapoda</taxon>
        <taxon>Collembola</taxon>
        <taxon>Entomobryomorpha</taxon>
        <taxon>Isotomoidea</taxon>
        <taxon>Isotomidae</taxon>
        <taxon>Proisotominae</taxon>
        <taxon>Folsomia</taxon>
    </lineage>
</organism>
<gene>
    <name evidence="3" type="ORF">Fcan01_14900</name>
</gene>
<dbReference type="AlphaFoldDB" id="A0A226DZZ9"/>
<feature type="compositionally biased region" description="Polar residues" evidence="1">
    <location>
        <begin position="676"/>
        <end position="690"/>
    </location>
</feature>